<evidence type="ECO:0000256" key="9">
    <source>
        <dbReference type="ARBA" id="ARBA00023012"/>
    </source>
</evidence>
<evidence type="ECO:0000256" key="8">
    <source>
        <dbReference type="ARBA" id="ARBA00022989"/>
    </source>
</evidence>
<keyword evidence="9" id="KW-0902">Two-component regulatory system</keyword>
<dbReference type="Gene3D" id="6.10.340.10">
    <property type="match status" value="1"/>
</dbReference>
<dbReference type="SMART" id="SM00388">
    <property type="entry name" value="HisKA"/>
    <property type="match status" value="1"/>
</dbReference>
<gene>
    <name evidence="15" type="ORF">JK359_36810</name>
</gene>
<dbReference type="Pfam" id="PF00512">
    <property type="entry name" value="HisKA"/>
    <property type="match status" value="1"/>
</dbReference>
<accession>A0A937ESN2</accession>
<keyword evidence="5" id="KW-0808">Transferase</keyword>
<comment type="caution">
    <text evidence="15">The sequence shown here is derived from an EMBL/GenBank/DDBJ whole genome shotgun (WGS) entry which is preliminary data.</text>
</comment>
<feature type="domain" description="HAMP" evidence="14">
    <location>
        <begin position="191"/>
        <end position="244"/>
    </location>
</feature>
<dbReference type="SUPFAM" id="SSF158472">
    <property type="entry name" value="HAMP domain-like"/>
    <property type="match status" value="1"/>
</dbReference>
<comment type="subcellular location">
    <subcellularLocation>
        <location evidence="2">Cell membrane</location>
    </subcellularLocation>
</comment>
<dbReference type="Pfam" id="PF00672">
    <property type="entry name" value="HAMP"/>
    <property type="match status" value="1"/>
</dbReference>
<keyword evidence="16" id="KW-1185">Reference proteome</keyword>
<dbReference type="InterPro" id="IPR036890">
    <property type="entry name" value="HATPase_C_sf"/>
</dbReference>
<dbReference type="Proteomes" id="UP000661858">
    <property type="component" value="Unassembled WGS sequence"/>
</dbReference>
<organism evidence="15 16">
    <name type="scientific">Streptomyces actinomycinicus</name>
    <dbReference type="NCBI Taxonomy" id="1695166"/>
    <lineage>
        <taxon>Bacteria</taxon>
        <taxon>Bacillati</taxon>
        <taxon>Actinomycetota</taxon>
        <taxon>Actinomycetes</taxon>
        <taxon>Kitasatosporales</taxon>
        <taxon>Streptomycetaceae</taxon>
        <taxon>Streptomyces</taxon>
    </lineage>
</organism>
<dbReference type="CDD" id="cd00075">
    <property type="entry name" value="HATPase"/>
    <property type="match status" value="1"/>
</dbReference>
<dbReference type="GO" id="GO:0005886">
    <property type="term" value="C:plasma membrane"/>
    <property type="evidence" value="ECO:0007669"/>
    <property type="project" value="UniProtKB-SubCell"/>
</dbReference>
<dbReference type="CDD" id="cd06225">
    <property type="entry name" value="HAMP"/>
    <property type="match status" value="1"/>
</dbReference>
<feature type="transmembrane region" description="Helical" evidence="12">
    <location>
        <begin position="12"/>
        <end position="36"/>
    </location>
</feature>
<evidence type="ECO:0000313" key="16">
    <source>
        <dbReference type="Proteomes" id="UP000661858"/>
    </source>
</evidence>
<dbReference type="PRINTS" id="PR00344">
    <property type="entry name" value="BCTRLSENSOR"/>
</dbReference>
<dbReference type="CDD" id="cd00082">
    <property type="entry name" value="HisKA"/>
    <property type="match status" value="1"/>
</dbReference>
<evidence type="ECO:0000256" key="3">
    <source>
        <dbReference type="ARBA" id="ARBA00012438"/>
    </source>
</evidence>
<keyword evidence="10 12" id="KW-0472">Membrane</keyword>
<dbReference type="SUPFAM" id="SSF47384">
    <property type="entry name" value="Homodimeric domain of signal transducing histidine kinase"/>
    <property type="match status" value="1"/>
</dbReference>
<feature type="region of interest" description="Disordered" evidence="11">
    <location>
        <begin position="460"/>
        <end position="481"/>
    </location>
</feature>
<evidence type="ECO:0000256" key="4">
    <source>
        <dbReference type="ARBA" id="ARBA00022553"/>
    </source>
</evidence>
<feature type="domain" description="Histidine kinase" evidence="13">
    <location>
        <begin position="252"/>
        <end position="464"/>
    </location>
</feature>
<evidence type="ECO:0000256" key="6">
    <source>
        <dbReference type="ARBA" id="ARBA00022692"/>
    </source>
</evidence>
<keyword evidence="6 12" id="KW-0812">Transmembrane</keyword>
<dbReference type="PANTHER" id="PTHR45436:SF5">
    <property type="entry name" value="SENSOR HISTIDINE KINASE TRCS"/>
    <property type="match status" value="1"/>
</dbReference>
<dbReference type="EMBL" id="JAERRK010000033">
    <property type="protein sequence ID" value="MBL1087451.1"/>
    <property type="molecule type" value="Genomic_DNA"/>
</dbReference>
<dbReference type="InterPro" id="IPR003660">
    <property type="entry name" value="HAMP_dom"/>
</dbReference>
<evidence type="ECO:0000259" key="13">
    <source>
        <dbReference type="PROSITE" id="PS50109"/>
    </source>
</evidence>
<dbReference type="SUPFAM" id="SSF55874">
    <property type="entry name" value="ATPase domain of HSP90 chaperone/DNA topoisomerase II/histidine kinase"/>
    <property type="match status" value="1"/>
</dbReference>
<dbReference type="GO" id="GO:0000155">
    <property type="term" value="F:phosphorelay sensor kinase activity"/>
    <property type="evidence" value="ECO:0007669"/>
    <property type="project" value="InterPro"/>
</dbReference>
<dbReference type="InterPro" id="IPR003594">
    <property type="entry name" value="HATPase_dom"/>
</dbReference>
<reference evidence="15" key="1">
    <citation type="submission" date="2021-01" db="EMBL/GenBank/DDBJ databases">
        <title>WGS of actinomycetes isolated from Thailand.</title>
        <authorList>
            <person name="Thawai C."/>
        </authorList>
    </citation>
    <scope>NUCLEOTIDE SEQUENCE</scope>
    <source>
        <strain evidence="15">RCU-197</strain>
    </source>
</reference>
<evidence type="ECO:0000256" key="11">
    <source>
        <dbReference type="SAM" id="MobiDB-lite"/>
    </source>
</evidence>
<dbReference type="AlphaFoldDB" id="A0A937ESN2"/>
<dbReference type="InterPro" id="IPR004358">
    <property type="entry name" value="Sig_transdc_His_kin-like_C"/>
</dbReference>
<dbReference type="PROSITE" id="PS50885">
    <property type="entry name" value="HAMP"/>
    <property type="match status" value="1"/>
</dbReference>
<dbReference type="InterPro" id="IPR005467">
    <property type="entry name" value="His_kinase_dom"/>
</dbReference>
<evidence type="ECO:0000256" key="10">
    <source>
        <dbReference type="ARBA" id="ARBA00023136"/>
    </source>
</evidence>
<dbReference type="InterPro" id="IPR036097">
    <property type="entry name" value="HisK_dim/P_sf"/>
</dbReference>
<dbReference type="EC" id="2.7.13.3" evidence="3"/>
<feature type="transmembrane region" description="Helical" evidence="12">
    <location>
        <begin position="167"/>
        <end position="189"/>
    </location>
</feature>
<keyword evidence="8 12" id="KW-1133">Transmembrane helix</keyword>
<evidence type="ECO:0000256" key="1">
    <source>
        <dbReference type="ARBA" id="ARBA00000085"/>
    </source>
</evidence>
<keyword evidence="4" id="KW-0597">Phosphoprotein</keyword>
<proteinExistence type="predicted"/>
<dbReference type="Pfam" id="PF02518">
    <property type="entry name" value="HATPase_c"/>
    <property type="match status" value="1"/>
</dbReference>
<dbReference type="InterPro" id="IPR050428">
    <property type="entry name" value="TCS_sensor_his_kinase"/>
</dbReference>
<evidence type="ECO:0000256" key="5">
    <source>
        <dbReference type="ARBA" id="ARBA00022679"/>
    </source>
</evidence>
<dbReference type="PANTHER" id="PTHR45436">
    <property type="entry name" value="SENSOR HISTIDINE KINASE YKOH"/>
    <property type="match status" value="1"/>
</dbReference>
<comment type="catalytic activity">
    <reaction evidence="1">
        <text>ATP + protein L-histidine = ADP + protein N-phospho-L-histidine.</text>
        <dbReference type="EC" id="2.7.13.3"/>
    </reaction>
</comment>
<dbReference type="Gene3D" id="1.10.287.130">
    <property type="match status" value="1"/>
</dbReference>
<dbReference type="SMART" id="SM00304">
    <property type="entry name" value="HAMP"/>
    <property type="match status" value="1"/>
</dbReference>
<evidence type="ECO:0000256" key="7">
    <source>
        <dbReference type="ARBA" id="ARBA00022777"/>
    </source>
</evidence>
<keyword evidence="7 15" id="KW-0418">Kinase</keyword>
<evidence type="ECO:0000256" key="12">
    <source>
        <dbReference type="SAM" id="Phobius"/>
    </source>
</evidence>
<dbReference type="PROSITE" id="PS50109">
    <property type="entry name" value="HIS_KIN"/>
    <property type="match status" value="1"/>
</dbReference>
<protein>
    <recommendedName>
        <fullName evidence="3">histidine kinase</fullName>
        <ecNumber evidence="3">2.7.13.3</ecNumber>
    </recommendedName>
</protein>
<evidence type="ECO:0000259" key="14">
    <source>
        <dbReference type="PROSITE" id="PS50885"/>
    </source>
</evidence>
<dbReference type="Gene3D" id="3.30.565.10">
    <property type="entry name" value="Histidine kinase-like ATPase, C-terminal domain"/>
    <property type="match status" value="1"/>
</dbReference>
<evidence type="ECO:0000256" key="2">
    <source>
        <dbReference type="ARBA" id="ARBA00004236"/>
    </source>
</evidence>
<dbReference type="InterPro" id="IPR003661">
    <property type="entry name" value="HisK_dim/P_dom"/>
</dbReference>
<sequence>MRNVFRRLSLRLRLGLAAGISVAVAISAVAVASWLITRQQLTDQLDSSLQNVEASPRYVQQLLSLCGRDLPETGQRNETPTSYIVQVVTADGTVCVAPGSQKFGVAESDIAVARGVLESALHDASSSDGQKMRVWTTHPDMPSGVSGQYSISIAQSLSAVEEPLNNLALFLLVVAGVGVVGAATAGFWISRAGLRPVQDLTSVAEHIARTQDLTVRIPVQARDEIARLSKSFNEMTEALAISRERQQQLIADAGHELRTPLTSLRANVQLLIRSHTSGRKIPEGAMNDLLRSVDSQVGELAALIADLQELSRPDTKPSEAPLPVVALHEVAQRALERAKLRGGGLEIISELEEWYVSSDPAALERAVVNLLDNAVKFSPSGATVSLQIRDGRLTVRDQGPGIPADELPHVFDRFWRSPTARSLPGSGLGLAIVAKAVQQAGGTVTLQAAEGQGTEAVMRIPGTRTPPTAKYPDAATEAGTV</sequence>
<name>A0A937ESN2_9ACTN</name>
<dbReference type="SMART" id="SM00387">
    <property type="entry name" value="HATPase_c"/>
    <property type="match status" value="1"/>
</dbReference>
<evidence type="ECO:0000313" key="15">
    <source>
        <dbReference type="EMBL" id="MBL1087451.1"/>
    </source>
</evidence>